<dbReference type="AlphaFoldDB" id="A0A4U3MRF3"/>
<evidence type="ECO:0000313" key="2">
    <source>
        <dbReference type="Proteomes" id="UP000308705"/>
    </source>
</evidence>
<dbReference type="EMBL" id="SZQA01000001">
    <property type="protein sequence ID" value="TKK91384.1"/>
    <property type="molecule type" value="Genomic_DNA"/>
</dbReference>
<dbReference type="OrthoDB" id="3538707at2"/>
<protein>
    <submittedName>
        <fullName evidence="1">Uncharacterized protein</fullName>
    </submittedName>
</protein>
<dbReference type="Proteomes" id="UP000308705">
    <property type="component" value="Unassembled WGS sequence"/>
</dbReference>
<reference evidence="1 2" key="1">
    <citation type="submission" date="2019-04" db="EMBL/GenBank/DDBJ databases">
        <title>Herbidospora sp. NEAU-GS14.nov., a novel actinomycete isolated from soil.</title>
        <authorList>
            <person name="Han L."/>
        </authorList>
    </citation>
    <scope>NUCLEOTIDE SEQUENCE [LARGE SCALE GENOMIC DNA]</scope>
    <source>
        <strain evidence="1 2">NEAU-GS14</strain>
    </source>
</reference>
<gene>
    <name evidence="1" type="ORF">FDA94_00835</name>
</gene>
<sequence>MINGTPIGIYDHAGSQSTGPWSWDVINLSLQNGNLGTSGSVALKVLNDGTVSPAIHYGSECVNADHDFFMIALLPDMPTTCEGTVIRNNATITTKNYTGTVRYQWFKRVSGGDWQPSGTSSVATFTGVEREQRIAPHKWTAAQSETGEWKLTMTYGDQTYETAPVRYQLTCPA</sequence>
<name>A0A4U3MRF3_9ACTN</name>
<evidence type="ECO:0000313" key="1">
    <source>
        <dbReference type="EMBL" id="TKK91384.1"/>
    </source>
</evidence>
<proteinExistence type="predicted"/>
<accession>A0A4U3MRF3</accession>
<organism evidence="1 2">
    <name type="scientific">Herbidospora galbida</name>
    <dbReference type="NCBI Taxonomy" id="2575442"/>
    <lineage>
        <taxon>Bacteria</taxon>
        <taxon>Bacillati</taxon>
        <taxon>Actinomycetota</taxon>
        <taxon>Actinomycetes</taxon>
        <taxon>Streptosporangiales</taxon>
        <taxon>Streptosporangiaceae</taxon>
        <taxon>Herbidospora</taxon>
    </lineage>
</organism>
<comment type="caution">
    <text evidence="1">The sequence shown here is derived from an EMBL/GenBank/DDBJ whole genome shotgun (WGS) entry which is preliminary data.</text>
</comment>
<keyword evidence="2" id="KW-1185">Reference proteome</keyword>